<accession>A0ABW2TWP1</accession>
<feature type="compositionally biased region" description="Basic and acidic residues" evidence="12">
    <location>
        <begin position="39"/>
        <end position="55"/>
    </location>
</feature>
<keyword evidence="9" id="KW-0460">Magnesium</keyword>
<evidence type="ECO:0000313" key="14">
    <source>
        <dbReference type="EMBL" id="MFC7616878.1"/>
    </source>
</evidence>
<keyword evidence="3" id="KW-0723">Serine/threonine-protein kinase</keyword>
<dbReference type="Gene3D" id="1.10.510.10">
    <property type="entry name" value="Transferase(Phosphotransferase) domain 1"/>
    <property type="match status" value="1"/>
</dbReference>
<proteinExistence type="inferred from homology"/>
<name>A0ABW2TWP1_9PSEU</name>
<dbReference type="Gene3D" id="3.30.200.20">
    <property type="entry name" value="Phosphorylase Kinase, domain 1"/>
    <property type="match status" value="1"/>
</dbReference>
<evidence type="ECO:0000313" key="15">
    <source>
        <dbReference type="Proteomes" id="UP001596512"/>
    </source>
</evidence>
<dbReference type="InterPro" id="IPR000687">
    <property type="entry name" value="RIO_kinase"/>
</dbReference>
<dbReference type="InterPro" id="IPR018934">
    <property type="entry name" value="RIO_dom"/>
</dbReference>
<comment type="caution">
    <text evidence="14">The sequence shown here is derived from an EMBL/GenBank/DDBJ whole genome shotgun (WGS) entry which is preliminary data.</text>
</comment>
<dbReference type="EMBL" id="JBHTEY010000004">
    <property type="protein sequence ID" value="MFC7616878.1"/>
    <property type="molecule type" value="Genomic_DNA"/>
</dbReference>
<evidence type="ECO:0000256" key="12">
    <source>
        <dbReference type="SAM" id="MobiDB-lite"/>
    </source>
</evidence>
<dbReference type="Pfam" id="PF01163">
    <property type="entry name" value="RIO1"/>
    <property type="match status" value="1"/>
</dbReference>
<keyword evidence="8" id="KW-0067">ATP-binding</keyword>
<reference evidence="15" key="1">
    <citation type="journal article" date="2019" name="Int. J. Syst. Evol. Microbiol.">
        <title>The Global Catalogue of Microorganisms (GCM) 10K type strain sequencing project: providing services to taxonomists for standard genome sequencing and annotation.</title>
        <authorList>
            <consortium name="The Broad Institute Genomics Platform"/>
            <consortium name="The Broad Institute Genome Sequencing Center for Infectious Disease"/>
            <person name="Wu L."/>
            <person name="Ma J."/>
        </authorList>
    </citation>
    <scope>NUCLEOTIDE SEQUENCE [LARGE SCALE GENOMIC DNA]</scope>
    <source>
        <strain evidence="15">JCM 17695</strain>
    </source>
</reference>
<evidence type="ECO:0000256" key="1">
    <source>
        <dbReference type="ARBA" id="ARBA00009196"/>
    </source>
</evidence>
<feature type="domain" description="RIO kinase" evidence="13">
    <location>
        <begin position="61"/>
        <end position="311"/>
    </location>
</feature>
<protein>
    <recommendedName>
        <fullName evidence="2">non-specific serine/threonine protein kinase</fullName>
        <ecNumber evidence="2">2.7.11.1</ecNumber>
    </recommendedName>
</protein>
<sequence>MREHDFASADAEDSFDTRRPQRMRKRRFDDDPQPTRSGRLTEAEKERLARVREDAGPELPDGADRWSTWLDADQGPHPRPSWLVTDGSAADTDLGILKTGKEADVFLLERTAPGGAACLMAAKRYRSSEHRMFHRDAGYLEGRRMRRSREMRAMANRSSFGRNLIAEQWAVAEFAALSRLWSVGAPVPYPVQRDGTELLLEFLGDAEGRAALAQLRPDPDEARDLWDQLLAAMELMAGQGLTHGDLSAYNLLVHDGHVVLIDLPQVVDVVANPEGTRYLTRDVTSVATWFRARGVPDALVDPQIVTDRLLAAAGMG</sequence>
<dbReference type="InterPro" id="IPR008266">
    <property type="entry name" value="Tyr_kinase_AS"/>
</dbReference>
<comment type="catalytic activity">
    <reaction evidence="10">
        <text>L-threonyl-[protein] + ATP = O-phospho-L-threonyl-[protein] + ADP + H(+)</text>
        <dbReference type="Rhea" id="RHEA:46608"/>
        <dbReference type="Rhea" id="RHEA-COMP:11060"/>
        <dbReference type="Rhea" id="RHEA-COMP:11605"/>
        <dbReference type="ChEBI" id="CHEBI:15378"/>
        <dbReference type="ChEBI" id="CHEBI:30013"/>
        <dbReference type="ChEBI" id="CHEBI:30616"/>
        <dbReference type="ChEBI" id="CHEBI:61977"/>
        <dbReference type="ChEBI" id="CHEBI:456216"/>
        <dbReference type="EC" id="2.7.11.1"/>
    </reaction>
</comment>
<dbReference type="GO" id="GO:0016301">
    <property type="term" value="F:kinase activity"/>
    <property type="evidence" value="ECO:0007669"/>
    <property type="project" value="UniProtKB-KW"/>
</dbReference>
<feature type="region of interest" description="Disordered" evidence="12">
    <location>
        <begin position="1"/>
        <end position="64"/>
    </location>
</feature>
<keyword evidence="6" id="KW-0547">Nucleotide-binding</keyword>
<organism evidence="14 15">
    <name type="scientific">Actinokineospora soli</name>
    <dbReference type="NCBI Taxonomy" id="1048753"/>
    <lineage>
        <taxon>Bacteria</taxon>
        <taxon>Bacillati</taxon>
        <taxon>Actinomycetota</taxon>
        <taxon>Actinomycetes</taxon>
        <taxon>Pseudonocardiales</taxon>
        <taxon>Pseudonocardiaceae</taxon>
        <taxon>Actinokineospora</taxon>
    </lineage>
</organism>
<comment type="similarity">
    <text evidence="1">Belongs to the protein kinase superfamily. RIO-type Ser/Thr kinase family.</text>
</comment>
<gene>
    <name evidence="14" type="ORF">ACFQV2_28935</name>
</gene>
<dbReference type="SUPFAM" id="SSF56112">
    <property type="entry name" value="Protein kinase-like (PK-like)"/>
    <property type="match status" value="1"/>
</dbReference>
<comment type="catalytic activity">
    <reaction evidence="11">
        <text>L-seryl-[protein] + ATP = O-phospho-L-seryl-[protein] + ADP + H(+)</text>
        <dbReference type="Rhea" id="RHEA:17989"/>
        <dbReference type="Rhea" id="RHEA-COMP:9863"/>
        <dbReference type="Rhea" id="RHEA-COMP:11604"/>
        <dbReference type="ChEBI" id="CHEBI:15378"/>
        <dbReference type="ChEBI" id="CHEBI:29999"/>
        <dbReference type="ChEBI" id="CHEBI:30616"/>
        <dbReference type="ChEBI" id="CHEBI:83421"/>
        <dbReference type="ChEBI" id="CHEBI:456216"/>
        <dbReference type="EC" id="2.7.11.1"/>
    </reaction>
</comment>
<dbReference type="Proteomes" id="UP001596512">
    <property type="component" value="Unassembled WGS sequence"/>
</dbReference>
<evidence type="ECO:0000256" key="4">
    <source>
        <dbReference type="ARBA" id="ARBA00022679"/>
    </source>
</evidence>
<evidence type="ECO:0000259" key="13">
    <source>
        <dbReference type="SMART" id="SM00090"/>
    </source>
</evidence>
<dbReference type="InterPro" id="IPR011009">
    <property type="entry name" value="Kinase-like_dom_sf"/>
</dbReference>
<evidence type="ECO:0000256" key="7">
    <source>
        <dbReference type="ARBA" id="ARBA00022777"/>
    </source>
</evidence>
<dbReference type="EC" id="2.7.11.1" evidence="2"/>
<evidence type="ECO:0000256" key="10">
    <source>
        <dbReference type="ARBA" id="ARBA00047899"/>
    </source>
</evidence>
<keyword evidence="7 14" id="KW-0418">Kinase</keyword>
<keyword evidence="4" id="KW-0808">Transferase</keyword>
<keyword evidence="15" id="KW-1185">Reference proteome</keyword>
<evidence type="ECO:0000256" key="11">
    <source>
        <dbReference type="ARBA" id="ARBA00048679"/>
    </source>
</evidence>
<evidence type="ECO:0000256" key="6">
    <source>
        <dbReference type="ARBA" id="ARBA00022741"/>
    </source>
</evidence>
<evidence type="ECO:0000256" key="5">
    <source>
        <dbReference type="ARBA" id="ARBA00022723"/>
    </source>
</evidence>
<dbReference type="SMART" id="SM00090">
    <property type="entry name" value="RIO"/>
    <property type="match status" value="1"/>
</dbReference>
<dbReference type="PANTHER" id="PTHR45723">
    <property type="entry name" value="SERINE/THREONINE-PROTEIN KINASE RIO1"/>
    <property type="match status" value="1"/>
</dbReference>
<evidence type="ECO:0000256" key="9">
    <source>
        <dbReference type="ARBA" id="ARBA00022842"/>
    </source>
</evidence>
<evidence type="ECO:0000256" key="2">
    <source>
        <dbReference type="ARBA" id="ARBA00012513"/>
    </source>
</evidence>
<dbReference type="PROSITE" id="PS00109">
    <property type="entry name" value="PROTEIN_KINASE_TYR"/>
    <property type="match status" value="1"/>
</dbReference>
<evidence type="ECO:0000256" key="3">
    <source>
        <dbReference type="ARBA" id="ARBA00022527"/>
    </source>
</evidence>
<evidence type="ECO:0000256" key="8">
    <source>
        <dbReference type="ARBA" id="ARBA00022840"/>
    </source>
</evidence>
<keyword evidence="5" id="KW-0479">Metal-binding</keyword>
<dbReference type="InterPro" id="IPR051272">
    <property type="entry name" value="RIO-type_Ser/Thr_kinase"/>
</dbReference>